<dbReference type="InterPro" id="IPR036249">
    <property type="entry name" value="Thioredoxin-like_sf"/>
</dbReference>
<evidence type="ECO:0000256" key="2">
    <source>
        <dbReference type="ARBA" id="ARBA00007523"/>
    </source>
</evidence>
<dbReference type="Gene3D" id="3.10.20.600">
    <property type="match status" value="1"/>
</dbReference>
<dbReference type="InterPro" id="IPR011538">
    <property type="entry name" value="Nuo51_FMN-bd"/>
</dbReference>
<dbReference type="PROSITE" id="PS00644">
    <property type="entry name" value="COMPLEX1_51K_1"/>
    <property type="match status" value="1"/>
</dbReference>
<comment type="similarity">
    <text evidence="2">Belongs to the complex I 51 kDa subunit family.</text>
</comment>
<keyword evidence="6" id="KW-0411">Iron-sulfur</keyword>
<evidence type="ECO:0000259" key="7">
    <source>
        <dbReference type="SMART" id="SM00928"/>
    </source>
</evidence>
<proteinExistence type="inferred from homology"/>
<dbReference type="PANTHER" id="PTHR43578">
    <property type="entry name" value="NADH-QUINONE OXIDOREDUCTASE SUBUNIT F"/>
    <property type="match status" value="1"/>
</dbReference>
<dbReference type="GO" id="GO:0046872">
    <property type="term" value="F:metal ion binding"/>
    <property type="evidence" value="ECO:0007669"/>
    <property type="project" value="UniProtKB-KW"/>
</dbReference>
<dbReference type="SUPFAM" id="SSF52833">
    <property type="entry name" value="Thioredoxin-like"/>
    <property type="match status" value="1"/>
</dbReference>
<evidence type="ECO:0000256" key="3">
    <source>
        <dbReference type="ARBA" id="ARBA00022485"/>
    </source>
</evidence>
<name>A0A1H8AS53_9PROT</name>
<reference evidence="8 9" key="1">
    <citation type="submission" date="2016-10" db="EMBL/GenBank/DDBJ databases">
        <authorList>
            <person name="de Groot N.N."/>
        </authorList>
    </citation>
    <scope>NUCLEOTIDE SEQUENCE [LARGE SCALE GENOMIC DNA]</scope>
    <source>
        <strain evidence="8 9">Nm22</strain>
    </source>
</reference>
<dbReference type="Gene3D" id="1.10.10.1590">
    <property type="entry name" value="NADH-quinone oxidoreductase subunit E"/>
    <property type="match status" value="1"/>
</dbReference>
<evidence type="ECO:0000313" key="9">
    <source>
        <dbReference type="Proteomes" id="UP000199459"/>
    </source>
</evidence>
<evidence type="ECO:0000256" key="5">
    <source>
        <dbReference type="ARBA" id="ARBA00023004"/>
    </source>
</evidence>
<dbReference type="Pfam" id="PF01257">
    <property type="entry name" value="2Fe-2S_thioredx"/>
    <property type="match status" value="1"/>
</dbReference>
<dbReference type="EMBL" id="FOCP01000001">
    <property type="protein sequence ID" value="SEM72794.1"/>
    <property type="molecule type" value="Genomic_DNA"/>
</dbReference>
<evidence type="ECO:0000256" key="1">
    <source>
        <dbReference type="ARBA" id="ARBA00001917"/>
    </source>
</evidence>
<dbReference type="PANTHER" id="PTHR43578:SF3">
    <property type="entry name" value="NADH-QUINONE OXIDOREDUCTASE SUBUNIT F"/>
    <property type="match status" value="1"/>
</dbReference>
<dbReference type="Gene3D" id="3.40.30.10">
    <property type="entry name" value="Glutaredoxin"/>
    <property type="match status" value="1"/>
</dbReference>
<dbReference type="GO" id="GO:0051539">
    <property type="term" value="F:4 iron, 4 sulfur cluster binding"/>
    <property type="evidence" value="ECO:0007669"/>
    <property type="project" value="UniProtKB-KW"/>
</dbReference>
<evidence type="ECO:0000256" key="4">
    <source>
        <dbReference type="ARBA" id="ARBA00022723"/>
    </source>
</evidence>
<dbReference type="InterPro" id="IPR037207">
    <property type="entry name" value="Nuop51_4Fe4S-bd_sf"/>
</dbReference>
<accession>A0A1H8AS53</accession>
<dbReference type="InterPro" id="IPR019575">
    <property type="entry name" value="Nuop51_4Fe4S-bd"/>
</dbReference>
<dbReference type="Proteomes" id="UP000199459">
    <property type="component" value="Unassembled WGS sequence"/>
</dbReference>
<dbReference type="Pfam" id="PF10589">
    <property type="entry name" value="NADH_4Fe-4S"/>
    <property type="match status" value="1"/>
</dbReference>
<dbReference type="SMART" id="SM00928">
    <property type="entry name" value="NADH_4Fe-4S"/>
    <property type="match status" value="1"/>
</dbReference>
<dbReference type="InterPro" id="IPR041921">
    <property type="entry name" value="NuoE_N"/>
</dbReference>
<comment type="cofactor">
    <cofactor evidence="1">
        <name>FMN</name>
        <dbReference type="ChEBI" id="CHEBI:58210"/>
    </cofactor>
</comment>
<dbReference type="Gene3D" id="3.40.50.11540">
    <property type="entry name" value="NADH-ubiquinone oxidoreductase 51kDa subunit"/>
    <property type="match status" value="1"/>
</dbReference>
<dbReference type="SUPFAM" id="SSF142019">
    <property type="entry name" value="Nqo1 FMN-binding domain-like"/>
    <property type="match status" value="1"/>
</dbReference>
<dbReference type="PROSITE" id="PS00645">
    <property type="entry name" value="COMPLEX1_51K_2"/>
    <property type="match status" value="1"/>
</dbReference>
<dbReference type="InterPro" id="IPR001949">
    <property type="entry name" value="NADH-UbQ_OxRdtase_51kDa_CS"/>
</dbReference>
<feature type="domain" description="NADH-ubiquinone oxidoreductase 51kDa subunit iron-sulphur binding" evidence="7">
    <location>
        <begin position="474"/>
        <end position="519"/>
    </location>
</feature>
<dbReference type="GO" id="GO:0010181">
    <property type="term" value="F:FMN binding"/>
    <property type="evidence" value="ECO:0007669"/>
    <property type="project" value="InterPro"/>
</dbReference>
<protein>
    <submittedName>
        <fullName evidence="8">NAD(P)-dependent nickel-iron dehydrogenase flavin-containing subunit</fullName>
    </submittedName>
</protein>
<gene>
    <name evidence="8" type="ORF">SAMN05216325_101278</name>
</gene>
<keyword evidence="5" id="KW-0408">Iron</keyword>
<dbReference type="InterPro" id="IPR037225">
    <property type="entry name" value="Nuo51_FMN-bd_sf"/>
</dbReference>
<dbReference type="SUPFAM" id="SSF140490">
    <property type="entry name" value="Nqo1C-terminal domain-like"/>
    <property type="match status" value="1"/>
</dbReference>
<keyword evidence="3" id="KW-0004">4Fe-4S</keyword>
<evidence type="ECO:0000313" key="8">
    <source>
        <dbReference type="EMBL" id="SEM72794.1"/>
    </source>
</evidence>
<evidence type="ECO:0000256" key="6">
    <source>
        <dbReference type="ARBA" id="ARBA00023014"/>
    </source>
</evidence>
<dbReference type="SUPFAM" id="SSF142984">
    <property type="entry name" value="Nqo1 middle domain-like"/>
    <property type="match status" value="1"/>
</dbReference>
<sequence>MLVLMKNQSRPRSLIFDKQHLLHRLYILQQQDRHISSETIVRVAGECNMPVSQVASVVDFYSFFYREPVGQYHMLLSNCTSCGYQAGETDLLKMLCRSLNVDPGITRADGRVSISETSCIGMCDHGASMLINGIPLVGLDETKVVRIAGLVEQQMTLCQWPQDWFQITHPIRQGGMLLNNVGPPGNSLTKALSTGPGRTLDMIEYSGLRGRGGAGFSTGKKWRFCREATGDTHYVVCNADEGEPGTFKDRFLLQCHAGALFEGMAICASVIGARKGFLYLRGEYRYLLTHLQEALELQYNNNLLGCSILGHAGFDFDIEIVVGAGAYICGEESALIESLEGKPGVPRIRPPFPVTCGYLGQPTAVNNVETFIAAAYIVDHGSGVFRMSGTEHSAGSKILSISGDCRNPGIYEYAFGVSIQQVLNDCGADNAQAVQIGGPAGTLVARRDFRRRISFEDVSTGGSFLVFGENRDLLAVNQNFARFFAHESCGFCTPCRVGTRLMEGSLQKIVDGRAVAADIDEIKRLSSLIMRYSHCGLGHTAANHMLDSLKQFPDLFEERIMRQAFSPQIDLEAALETARQITHRDDADAHLD</sequence>
<dbReference type="AlphaFoldDB" id="A0A1H8AS53"/>
<dbReference type="GO" id="GO:0008137">
    <property type="term" value="F:NADH dehydrogenase (ubiquinone) activity"/>
    <property type="evidence" value="ECO:0007669"/>
    <property type="project" value="InterPro"/>
</dbReference>
<keyword evidence="4" id="KW-0479">Metal-binding</keyword>
<dbReference type="Gene3D" id="1.20.1440.230">
    <property type="entry name" value="NADH-ubiquinone oxidoreductase 51kDa subunit, iron-sulphur binding domain"/>
    <property type="match status" value="1"/>
</dbReference>
<dbReference type="STRING" id="917.SAMN05216326_11180"/>
<dbReference type="Pfam" id="PF01512">
    <property type="entry name" value="Complex1_51K"/>
    <property type="match status" value="1"/>
</dbReference>
<organism evidence="8 9">
    <name type="scientific">Nitrosomonas marina</name>
    <dbReference type="NCBI Taxonomy" id="917"/>
    <lineage>
        <taxon>Bacteria</taxon>
        <taxon>Pseudomonadati</taxon>
        <taxon>Pseudomonadota</taxon>
        <taxon>Betaproteobacteria</taxon>
        <taxon>Nitrosomonadales</taxon>
        <taxon>Nitrosomonadaceae</taxon>
        <taxon>Nitrosomonas</taxon>
    </lineage>
</organism>